<organism evidence="7 8">
    <name type="scientific">Zasmidium cellare</name>
    <name type="common">Wine cellar mold</name>
    <name type="synonym">Racodium cellare</name>
    <dbReference type="NCBI Taxonomy" id="395010"/>
    <lineage>
        <taxon>Eukaryota</taxon>
        <taxon>Fungi</taxon>
        <taxon>Dikarya</taxon>
        <taxon>Ascomycota</taxon>
        <taxon>Pezizomycotina</taxon>
        <taxon>Dothideomycetes</taxon>
        <taxon>Dothideomycetidae</taxon>
        <taxon>Mycosphaerellales</taxon>
        <taxon>Mycosphaerellaceae</taxon>
        <taxon>Zasmidium</taxon>
    </lineage>
</organism>
<dbReference type="InterPro" id="IPR023753">
    <property type="entry name" value="FAD/NAD-binding_dom"/>
</dbReference>
<comment type="caution">
    <text evidence="7">The sequence shown here is derived from an EMBL/GenBank/DDBJ whole genome shotgun (WGS) entry which is preliminary data.</text>
</comment>
<dbReference type="PANTHER" id="PTHR43735:SF3">
    <property type="entry name" value="FERROPTOSIS SUPPRESSOR PROTEIN 1"/>
    <property type="match status" value="1"/>
</dbReference>
<keyword evidence="5" id="KW-0472">Membrane</keyword>
<evidence type="ECO:0000256" key="2">
    <source>
        <dbReference type="ARBA" id="ARBA00022630"/>
    </source>
</evidence>
<evidence type="ECO:0000313" key="8">
    <source>
        <dbReference type="Proteomes" id="UP001305779"/>
    </source>
</evidence>
<dbReference type="PANTHER" id="PTHR43735">
    <property type="entry name" value="APOPTOSIS-INDUCING FACTOR 1"/>
    <property type="match status" value="1"/>
</dbReference>
<protein>
    <recommendedName>
        <fullName evidence="6">FAD/NAD(P)-binding domain-containing protein</fullName>
    </recommendedName>
</protein>
<feature type="transmembrane region" description="Helical" evidence="5">
    <location>
        <begin position="12"/>
        <end position="29"/>
    </location>
</feature>
<dbReference type="EMBL" id="JAXOVC010000006">
    <property type="protein sequence ID" value="KAK4500867.1"/>
    <property type="molecule type" value="Genomic_DNA"/>
</dbReference>
<accession>A0ABR0EH68</accession>
<evidence type="ECO:0000259" key="6">
    <source>
        <dbReference type="Pfam" id="PF07992"/>
    </source>
</evidence>
<evidence type="ECO:0000256" key="5">
    <source>
        <dbReference type="SAM" id="Phobius"/>
    </source>
</evidence>
<dbReference type="Proteomes" id="UP001305779">
    <property type="component" value="Unassembled WGS sequence"/>
</dbReference>
<reference evidence="7 8" key="1">
    <citation type="journal article" date="2023" name="G3 (Bethesda)">
        <title>A chromosome-level genome assembly of Zasmidium syzygii isolated from banana leaves.</title>
        <authorList>
            <person name="van Westerhoven A.C."/>
            <person name="Mehrabi R."/>
            <person name="Talebi R."/>
            <person name="Steentjes M.B.F."/>
            <person name="Corcolon B."/>
            <person name="Chong P.A."/>
            <person name="Kema G.H.J."/>
            <person name="Seidl M.F."/>
        </authorList>
    </citation>
    <scope>NUCLEOTIDE SEQUENCE [LARGE SCALE GENOMIC DNA]</scope>
    <source>
        <strain evidence="7 8">P124</strain>
    </source>
</reference>
<gene>
    <name evidence="7" type="ORF">PRZ48_009059</name>
</gene>
<name>A0ABR0EH68_ZASCE</name>
<keyword evidence="5" id="KW-0812">Transmembrane</keyword>
<keyword evidence="5" id="KW-1133">Transmembrane helix</keyword>
<dbReference type="InterPro" id="IPR036188">
    <property type="entry name" value="FAD/NAD-bd_sf"/>
</dbReference>
<evidence type="ECO:0000256" key="1">
    <source>
        <dbReference type="ARBA" id="ARBA00006442"/>
    </source>
</evidence>
<keyword evidence="4" id="KW-0560">Oxidoreductase</keyword>
<feature type="domain" description="FAD/NAD(P)-binding" evidence="6">
    <location>
        <begin position="11"/>
        <end position="309"/>
    </location>
</feature>
<dbReference type="PRINTS" id="PR00411">
    <property type="entry name" value="PNDRDTASEI"/>
</dbReference>
<evidence type="ECO:0000256" key="3">
    <source>
        <dbReference type="ARBA" id="ARBA00022827"/>
    </source>
</evidence>
<dbReference type="PRINTS" id="PR00368">
    <property type="entry name" value="FADPNR"/>
</dbReference>
<dbReference type="Gene3D" id="3.50.50.100">
    <property type="match status" value="1"/>
</dbReference>
<keyword evidence="8" id="KW-1185">Reference proteome</keyword>
<evidence type="ECO:0000313" key="7">
    <source>
        <dbReference type="EMBL" id="KAK4500867.1"/>
    </source>
</evidence>
<sequence>MASNNTTPRKNIVILGASYAGISTAHYLLRHVVPKLPNPDQYCVVLVSVSSQVVCRPACPRAMISETAFDQKKLFVDVKECFVAYPAGQWRFVLGRVKDVDLERRMINVMGDDEQDHLAFHALVIATGASTPSPLLGLNGSSEELRSAWHEVRVALPAAKNIVVAGGGPAGVETAAELAEHLNQTGSKTTQITLITSANQILPNLRSSIANQAQKHLTHLGVRVLTDTKVTATSPIDAGTSSALTATTTVHLSNDQTLPADIYIPATGTRPNTAFLPPALLSSDGRVLTDAHLRAPLAGERIYALGDASTFARPAIHNIFSAIPILCYNIHNDLLGVEGEDKVFKEDTRETQMVLLGRKRAVGAAMGWWLPGWVVRMIKRDYWLWTTPKLWSGEQWTRGLRLRAGK</sequence>
<keyword evidence="2" id="KW-0285">Flavoprotein</keyword>
<dbReference type="Pfam" id="PF07992">
    <property type="entry name" value="Pyr_redox_2"/>
    <property type="match status" value="1"/>
</dbReference>
<keyword evidence="3" id="KW-0274">FAD</keyword>
<proteinExistence type="inferred from homology"/>
<comment type="similarity">
    <text evidence="1">Belongs to the FAD-dependent oxidoreductase family.</text>
</comment>
<evidence type="ECO:0000256" key="4">
    <source>
        <dbReference type="ARBA" id="ARBA00023002"/>
    </source>
</evidence>
<dbReference type="SUPFAM" id="SSF51905">
    <property type="entry name" value="FAD/NAD(P)-binding domain"/>
    <property type="match status" value="1"/>
</dbReference>